<dbReference type="InterPro" id="IPR029787">
    <property type="entry name" value="Nucleotide_cyclase"/>
</dbReference>
<dbReference type="SUPFAM" id="SSF55073">
    <property type="entry name" value="Nucleotide cyclase"/>
    <property type="match status" value="1"/>
</dbReference>
<feature type="transmembrane region" description="Helical" evidence="1">
    <location>
        <begin position="58"/>
        <end position="78"/>
    </location>
</feature>
<evidence type="ECO:0000259" key="2">
    <source>
        <dbReference type="PROSITE" id="PS50887"/>
    </source>
</evidence>
<keyword evidence="1" id="KW-0812">Transmembrane</keyword>
<sequence length="387" mass="44412">MMCLFHCPFSFLAFVFPFFAIHFIGYKCGVQIVGFTVIVVIALIVLQLIGVIPMHFNLPFMIVYFTVFLFQSIFLIFYELRKLEIEKNLIETNSKFEVLINNVPLGVLMLSEEHEIIQKNSVIDAWFPNALSEGKCYNQLVSLTDEKSCENCSLQDVFKTGKTLESVNQFKTALGVREFNCKMTPLLNEANRVYAVIETLEDVTERNEARRQLLERQEILNELSYTDALTQIPNRRSFDEKLALMWSLAKSNRSPVSLIMIDIDYFKIFNDTYGHQEGDRCLKQVAQVLNSRTMRHTDVVARYGGEEFACILFNTIYEGAREVAEKFRSSIEFLRIPNQGSPLNQILTVSLGVATVVPERDQPAEELIKASDEALYRAKNFGRNQVQ</sequence>
<evidence type="ECO:0000313" key="3">
    <source>
        <dbReference type="EMBL" id="MBM7561413.1"/>
    </source>
</evidence>
<dbReference type="CDD" id="cd01949">
    <property type="entry name" value="GGDEF"/>
    <property type="match status" value="1"/>
</dbReference>
<dbReference type="PANTHER" id="PTHR45138:SF9">
    <property type="entry name" value="DIGUANYLATE CYCLASE DGCM-RELATED"/>
    <property type="match status" value="1"/>
</dbReference>
<dbReference type="Proteomes" id="UP000767854">
    <property type="component" value="Unassembled WGS sequence"/>
</dbReference>
<dbReference type="PROSITE" id="PS50887">
    <property type="entry name" value="GGDEF"/>
    <property type="match status" value="1"/>
</dbReference>
<dbReference type="SMART" id="SM00267">
    <property type="entry name" value="GGDEF"/>
    <property type="match status" value="1"/>
</dbReference>
<dbReference type="InterPro" id="IPR000160">
    <property type="entry name" value="GGDEF_dom"/>
</dbReference>
<protein>
    <submittedName>
        <fullName evidence="3">Diguanylate cyclase (GGDEF)-like protein</fullName>
    </submittedName>
</protein>
<name>A0ABS2MPU4_9FIRM</name>
<organism evidence="3 4">
    <name type="scientific">Fusibacter tunisiensis</name>
    <dbReference type="NCBI Taxonomy" id="1008308"/>
    <lineage>
        <taxon>Bacteria</taxon>
        <taxon>Bacillati</taxon>
        <taxon>Bacillota</taxon>
        <taxon>Clostridia</taxon>
        <taxon>Eubacteriales</taxon>
        <taxon>Eubacteriales Family XII. Incertae Sedis</taxon>
        <taxon>Fusibacter</taxon>
    </lineage>
</organism>
<keyword evidence="1" id="KW-0472">Membrane</keyword>
<gene>
    <name evidence="3" type="ORF">JOC49_000933</name>
</gene>
<reference evidence="3 4" key="1">
    <citation type="submission" date="2021-01" db="EMBL/GenBank/DDBJ databases">
        <title>Genomic Encyclopedia of Type Strains, Phase IV (KMG-IV): sequencing the most valuable type-strain genomes for metagenomic binning, comparative biology and taxonomic classification.</title>
        <authorList>
            <person name="Goeker M."/>
        </authorList>
    </citation>
    <scope>NUCLEOTIDE SEQUENCE [LARGE SCALE GENOMIC DNA]</scope>
    <source>
        <strain evidence="3 4">DSM 24436</strain>
    </source>
</reference>
<evidence type="ECO:0000313" key="4">
    <source>
        <dbReference type="Proteomes" id="UP000767854"/>
    </source>
</evidence>
<evidence type="ECO:0000256" key="1">
    <source>
        <dbReference type="SAM" id="Phobius"/>
    </source>
</evidence>
<dbReference type="NCBIfam" id="TIGR00254">
    <property type="entry name" value="GGDEF"/>
    <property type="match status" value="1"/>
</dbReference>
<accession>A0ABS2MPU4</accession>
<feature type="domain" description="GGDEF" evidence="2">
    <location>
        <begin position="254"/>
        <end position="387"/>
    </location>
</feature>
<dbReference type="InterPro" id="IPR043128">
    <property type="entry name" value="Rev_trsase/Diguanyl_cyclase"/>
</dbReference>
<feature type="transmembrane region" description="Helical" evidence="1">
    <location>
        <begin position="30"/>
        <end position="51"/>
    </location>
</feature>
<dbReference type="Gene3D" id="3.30.450.20">
    <property type="entry name" value="PAS domain"/>
    <property type="match status" value="1"/>
</dbReference>
<dbReference type="Gene3D" id="3.30.70.270">
    <property type="match status" value="1"/>
</dbReference>
<dbReference type="PANTHER" id="PTHR45138">
    <property type="entry name" value="REGULATORY COMPONENTS OF SENSORY TRANSDUCTION SYSTEM"/>
    <property type="match status" value="1"/>
</dbReference>
<comment type="caution">
    <text evidence="3">The sequence shown here is derived from an EMBL/GenBank/DDBJ whole genome shotgun (WGS) entry which is preliminary data.</text>
</comment>
<keyword evidence="4" id="KW-1185">Reference proteome</keyword>
<dbReference type="Pfam" id="PF00990">
    <property type="entry name" value="GGDEF"/>
    <property type="match status" value="1"/>
</dbReference>
<proteinExistence type="predicted"/>
<keyword evidence="1" id="KW-1133">Transmembrane helix</keyword>
<dbReference type="InterPro" id="IPR050469">
    <property type="entry name" value="Diguanylate_Cyclase"/>
</dbReference>
<dbReference type="EMBL" id="JAFBDT010000005">
    <property type="protein sequence ID" value="MBM7561413.1"/>
    <property type="molecule type" value="Genomic_DNA"/>
</dbReference>